<evidence type="ECO:0000313" key="4">
    <source>
        <dbReference type="EMBL" id="MDQ0469493.1"/>
    </source>
</evidence>
<evidence type="ECO:0000313" key="5">
    <source>
        <dbReference type="Proteomes" id="UP001242480"/>
    </source>
</evidence>
<accession>A0ABU0J5F2</accession>
<protein>
    <submittedName>
        <fullName evidence="4">ATPase/class 3 adenylate cyclase</fullName>
    </submittedName>
</protein>
<dbReference type="SUPFAM" id="SSF55073">
    <property type="entry name" value="Nucleotide cyclase"/>
    <property type="match status" value="1"/>
</dbReference>
<dbReference type="Pfam" id="PF00211">
    <property type="entry name" value="Guanylate_cyc"/>
    <property type="match status" value="1"/>
</dbReference>
<dbReference type="InterPro" id="IPR041664">
    <property type="entry name" value="AAA_16"/>
</dbReference>
<evidence type="ECO:0000256" key="1">
    <source>
        <dbReference type="ARBA" id="ARBA00022741"/>
    </source>
</evidence>
<keyword evidence="5" id="KW-1185">Reference proteome</keyword>
<dbReference type="Proteomes" id="UP001242480">
    <property type="component" value="Unassembled WGS sequence"/>
</dbReference>
<evidence type="ECO:0000256" key="2">
    <source>
        <dbReference type="ARBA" id="ARBA00022840"/>
    </source>
</evidence>
<comment type="caution">
    <text evidence="4">The sequence shown here is derived from an EMBL/GenBank/DDBJ whole genome shotgun (WGS) entry which is preliminary data.</text>
</comment>
<sequence length="1122" mass="121943">MTNSLDLDALLRAAGLTHRMDAFQAHGIEPAQLEMLTDADLRELELTISERMRFRESLREAQQSGAERPAAHAERRPLTVMFVDLVGSSALGEQLDDEDMLEVIREYREFCGGIISRYGGTVVRFVGDGILAYFCYPIAHENDPERAVRAALEIIEEIGTLRPLAQAPLQARIGIATGRVIVGDLLAGGLADRQTIVGSTPNLAARLQSVVPANGIAISEVTHERVAALFQVEDLGLLDLKGFAQNQHAFRVVRQLHERARAAASAPIRLTPLFAREAELAALHDHWTKAEAGQGGAVLVLGEAGIGKSRLVERFLSVQQDRPAAALTLSGSPFHENSPLHPFLLQFRTIAARSTAGAPSVGIEELRAALRGTPQVRDQAADVIGRLLGLTAPEAESALAPEKQKQVQFEVLAEQILAWSEDGPLCILAEDLHWFDPSSRELLAALIEKAAARSALLVLTSRDTPDVRDWAAGAGVPQLRLARLDDDEAAAMVQSLFGDQPVPIEVAYRIAEKTDGIPLFIEEFVRPLLRSKELVDWSKVVFGETGSVSIPASLHEAFMARLDHSGPAKELAQVAAVIGRVVRRDVLAAVAATSAAELGNALASLQQADVLQPTQVGGQDCYAFGHSLVRDAAYDSILRERRRALHAGVARALQALDADGAVPQPELLAAHLTEAGLGEEAVPHWIEAGRRSLAGSAPLEATRLLGRGLEILRTLPPTEGNRDLRLDLVALFGPALIAVKGPGSEETRAVYNEAYELCLDLPDSDRHFPVYWGWWRVSRDHFEVKDRAEALYERASGRRDAQFLLQAHHCNWASHFTTGHLQRCCEHIEAGLAIYESGDYRDHASLYGNHDAKVCGHGSAAQAYWMLGRLDAASAEERKSLAWAYELRHLGSTIHAMDMALLHQCYRRDHVRTLRQAEELVAFAGDRGFADHHAKGLIFRGWASAMQGAVADGLEVVARGLDQQRRIGTIEDFPIYVCLLAEMLAAAGKPERALEELTTARREFDAVGLRNWLPEVWRMTGDMILAADPAAIEAARAAHDEARRIAETQGAAMLTLRIAISEAKLAERMGLPEQAHARLAAARAAITGNGSADLHLAGKLLNALEAKLGAPPPPAKRPRAKP</sequence>
<dbReference type="EMBL" id="JAUSVX010000003">
    <property type="protein sequence ID" value="MDQ0469493.1"/>
    <property type="molecule type" value="Genomic_DNA"/>
</dbReference>
<dbReference type="RefSeq" id="WP_307272248.1">
    <property type="nucleotide sequence ID" value="NZ_JAUSVX010000003.1"/>
</dbReference>
<keyword evidence="2" id="KW-0067">ATP-binding</keyword>
<dbReference type="SMART" id="SM00044">
    <property type="entry name" value="CYCc"/>
    <property type="match status" value="1"/>
</dbReference>
<dbReference type="PANTHER" id="PTHR16305">
    <property type="entry name" value="TESTICULAR SOLUBLE ADENYLYL CYCLASE"/>
    <property type="match status" value="1"/>
</dbReference>
<dbReference type="InterPro" id="IPR013761">
    <property type="entry name" value="SAM/pointed_sf"/>
</dbReference>
<name>A0ABU0J5F2_9HYPH</name>
<feature type="domain" description="Guanylate cyclase" evidence="3">
    <location>
        <begin position="79"/>
        <end position="208"/>
    </location>
</feature>
<dbReference type="SUPFAM" id="SSF52540">
    <property type="entry name" value="P-loop containing nucleoside triphosphate hydrolases"/>
    <property type="match status" value="1"/>
</dbReference>
<dbReference type="InterPro" id="IPR027417">
    <property type="entry name" value="P-loop_NTPase"/>
</dbReference>
<organism evidence="4 5">
    <name type="scientific">Labrys wisconsinensis</name>
    <dbReference type="NCBI Taxonomy" id="425677"/>
    <lineage>
        <taxon>Bacteria</taxon>
        <taxon>Pseudomonadati</taxon>
        <taxon>Pseudomonadota</taxon>
        <taxon>Alphaproteobacteria</taxon>
        <taxon>Hyphomicrobiales</taxon>
        <taxon>Xanthobacteraceae</taxon>
        <taxon>Labrys</taxon>
    </lineage>
</organism>
<keyword evidence="1" id="KW-0547">Nucleotide-binding</keyword>
<dbReference type="Gene3D" id="1.10.150.50">
    <property type="entry name" value="Transcription Factor, Ets-1"/>
    <property type="match status" value="1"/>
</dbReference>
<dbReference type="Pfam" id="PF13191">
    <property type="entry name" value="AAA_16"/>
    <property type="match status" value="1"/>
</dbReference>
<gene>
    <name evidence="4" type="ORF">QO011_002504</name>
</gene>
<dbReference type="InterPro" id="IPR029787">
    <property type="entry name" value="Nucleotide_cyclase"/>
</dbReference>
<dbReference type="PANTHER" id="PTHR16305:SF28">
    <property type="entry name" value="GUANYLATE CYCLASE DOMAIN-CONTAINING PROTEIN"/>
    <property type="match status" value="1"/>
</dbReference>
<dbReference type="PROSITE" id="PS50125">
    <property type="entry name" value="GUANYLATE_CYCLASE_2"/>
    <property type="match status" value="1"/>
</dbReference>
<dbReference type="InterPro" id="IPR001054">
    <property type="entry name" value="A/G_cyclase"/>
</dbReference>
<evidence type="ECO:0000259" key="3">
    <source>
        <dbReference type="PROSITE" id="PS50125"/>
    </source>
</evidence>
<dbReference type="CDD" id="cd07302">
    <property type="entry name" value="CHD"/>
    <property type="match status" value="1"/>
</dbReference>
<dbReference type="Gene3D" id="3.30.70.1230">
    <property type="entry name" value="Nucleotide cyclase"/>
    <property type="match status" value="1"/>
</dbReference>
<proteinExistence type="predicted"/>
<reference evidence="4 5" key="1">
    <citation type="submission" date="2023-07" db="EMBL/GenBank/DDBJ databases">
        <title>Genomic Encyclopedia of Type Strains, Phase IV (KMG-IV): sequencing the most valuable type-strain genomes for metagenomic binning, comparative biology and taxonomic classification.</title>
        <authorList>
            <person name="Goeker M."/>
        </authorList>
    </citation>
    <scope>NUCLEOTIDE SEQUENCE [LARGE SCALE GENOMIC DNA]</scope>
    <source>
        <strain evidence="4 5">DSM 19619</strain>
    </source>
</reference>